<evidence type="ECO:0000313" key="6">
    <source>
        <dbReference type="Proteomes" id="UP000280296"/>
    </source>
</evidence>
<evidence type="ECO:0000256" key="1">
    <source>
        <dbReference type="ARBA" id="ARBA00023015"/>
    </source>
</evidence>
<dbReference type="PANTHER" id="PTHR43133:SF39">
    <property type="entry name" value="SIMILAR TO RNA POLYMERASE SIGMA-E FACTOR"/>
    <property type="match status" value="1"/>
</dbReference>
<dbReference type="AlphaFoldDB" id="A0A432MF89"/>
<dbReference type="InterPro" id="IPR013324">
    <property type="entry name" value="RNA_pol_sigma_r3/r4-like"/>
</dbReference>
<dbReference type="InterPro" id="IPR036388">
    <property type="entry name" value="WH-like_DNA-bd_sf"/>
</dbReference>
<dbReference type="NCBIfam" id="TIGR02999">
    <property type="entry name" value="Sig-70_X6"/>
    <property type="match status" value="1"/>
</dbReference>
<keyword evidence="6" id="KW-1185">Reference proteome</keyword>
<dbReference type="OrthoDB" id="278371at2"/>
<dbReference type="SUPFAM" id="SSF88659">
    <property type="entry name" value="Sigma3 and sigma4 domains of RNA polymerase sigma factors"/>
    <property type="match status" value="1"/>
</dbReference>
<reference evidence="5 6" key="2">
    <citation type="submission" date="2019-01" db="EMBL/GenBank/DDBJ databases">
        <title>Tautonia sociabilis, a novel thermotolerant planctomycete of Isosphaeraceae family, isolated from a 4000 m deep subterranean habitat.</title>
        <authorList>
            <person name="Kovaleva O.L."/>
            <person name="Elcheninov A.G."/>
            <person name="Van Heerden E."/>
            <person name="Toshchakov S.V."/>
            <person name="Novikov A."/>
            <person name="Bonch-Osmolovskaya E.A."/>
            <person name="Kublanov I.V."/>
        </authorList>
    </citation>
    <scope>NUCLEOTIDE SEQUENCE [LARGE SCALE GENOMIC DNA]</scope>
    <source>
        <strain evidence="5 6">GM2012</strain>
    </source>
</reference>
<dbReference type="Proteomes" id="UP000280296">
    <property type="component" value="Unassembled WGS sequence"/>
</dbReference>
<dbReference type="PANTHER" id="PTHR43133">
    <property type="entry name" value="RNA POLYMERASE ECF-TYPE SIGMA FACTO"/>
    <property type="match status" value="1"/>
</dbReference>
<accession>A0A432MF89</accession>
<proteinExistence type="predicted"/>
<dbReference type="GO" id="GO:0016987">
    <property type="term" value="F:sigma factor activity"/>
    <property type="evidence" value="ECO:0007669"/>
    <property type="project" value="UniProtKB-KW"/>
</dbReference>
<feature type="domain" description="RNA polymerase sigma-70 ECF-like HTH" evidence="4">
    <location>
        <begin position="20"/>
        <end position="182"/>
    </location>
</feature>
<organism evidence="5 6">
    <name type="scientific">Tautonia sociabilis</name>
    <dbReference type="NCBI Taxonomy" id="2080755"/>
    <lineage>
        <taxon>Bacteria</taxon>
        <taxon>Pseudomonadati</taxon>
        <taxon>Planctomycetota</taxon>
        <taxon>Planctomycetia</taxon>
        <taxon>Isosphaerales</taxon>
        <taxon>Isosphaeraceae</taxon>
        <taxon>Tautonia</taxon>
    </lineage>
</organism>
<dbReference type="InterPro" id="IPR014284">
    <property type="entry name" value="RNA_pol_sigma-70_dom"/>
</dbReference>
<comment type="caution">
    <text evidence="5">The sequence shown here is derived from an EMBL/GenBank/DDBJ whole genome shotgun (WGS) entry which is preliminary data.</text>
</comment>
<protein>
    <submittedName>
        <fullName evidence="5">Sigma-70 family RNA polymerase sigma factor</fullName>
    </submittedName>
</protein>
<dbReference type="Pfam" id="PF07638">
    <property type="entry name" value="Sigma70_ECF"/>
    <property type="match status" value="1"/>
</dbReference>
<dbReference type="GO" id="GO:0006352">
    <property type="term" value="P:DNA-templated transcription initiation"/>
    <property type="evidence" value="ECO:0007669"/>
    <property type="project" value="InterPro"/>
</dbReference>
<dbReference type="InterPro" id="IPR039425">
    <property type="entry name" value="RNA_pol_sigma-70-like"/>
</dbReference>
<dbReference type="EMBL" id="RYZH01000048">
    <property type="protein sequence ID" value="RUL84584.1"/>
    <property type="molecule type" value="Genomic_DNA"/>
</dbReference>
<dbReference type="RefSeq" id="WP_126727257.1">
    <property type="nucleotide sequence ID" value="NZ_RYZH01000048.1"/>
</dbReference>
<evidence type="ECO:0000256" key="2">
    <source>
        <dbReference type="ARBA" id="ARBA00023082"/>
    </source>
</evidence>
<dbReference type="NCBIfam" id="TIGR02937">
    <property type="entry name" value="sigma70-ECF"/>
    <property type="match status" value="1"/>
</dbReference>
<dbReference type="InterPro" id="IPR053812">
    <property type="entry name" value="HTH_Sigma70_ECF-like"/>
</dbReference>
<name>A0A432MF89_9BACT</name>
<dbReference type="Gene3D" id="1.10.10.10">
    <property type="entry name" value="Winged helix-like DNA-binding domain superfamily/Winged helix DNA-binding domain"/>
    <property type="match status" value="1"/>
</dbReference>
<evidence type="ECO:0000313" key="5">
    <source>
        <dbReference type="EMBL" id="RUL84584.1"/>
    </source>
</evidence>
<keyword evidence="3" id="KW-0804">Transcription</keyword>
<sequence>MVFQHRELEPEDPALEEEPDLIVAVYEDLRRAARRLVREESPSDAPQPTSLVNEAAARLLGDPAVRGHTDRRYVFAAAVRTIQRILVERARARNRLKRGGGWTRLPLDAILDYFEEQRIDVLELHDAIERLSAWDERQAETIRMRYFMRMTVDEIARYHGLSTSTVESDLALARGWLRRELSGANGGIRPVGGNLHDG</sequence>
<keyword evidence="2" id="KW-0731">Sigma factor</keyword>
<gene>
    <name evidence="5" type="ORF">TsocGM_20120</name>
</gene>
<reference evidence="5 6" key="1">
    <citation type="submission" date="2018-12" db="EMBL/GenBank/DDBJ databases">
        <authorList>
            <person name="Toschakov S.V."/>
        </authorList>
    </citation>
    <scope>NUCLEOTIDE SEQUENCE [LARGE SCALE GENOMIC DNA]</scope>
    <source>
        <strain evidence="5 6">GM2012</strain>
    </source>
</reference>
<dbReference type="InterPro" id="IPR011517">
    <property type="entry name" value="RNA_pol_sigma70_ECF-like"/>
</dbReference>
<evidence type="ECO:0000256" key="3">
    <source>
        <dbReference type="ARBA" id="ARBA00023163"/>
    </source>
</evidence>
<keyword evidence="1" id="KW-0805">Transcription regulation</keyword>
<evidence type="ECO:0000259" key="4">
    <source>
        <dbReference type="Pfam" id="PF07638"/>
    </source>
</evidence>